<dbReference type="Proteomes" id="UP000596661">
    <property type="component" value="Chromosome 5"/>
</dbReference>
<protein>
    <submittedName>
        <fullName evidence="2">Uncharacterized protein</fullName>
    </submittedName>
</protein>
<dbReference type="Gramene" id="evm.model.05.808">
    <property type="protein sequence ID" value="cds.evm.model.05.808"/>
    <property type="gene ID" value="evm.TU.05.808"/>
</dbReference>
<proteinExistence type="predicted"/>
<feature type="region of interest" description="Disordered" evidence="1">
    <location>
        <begin position="210"/>
        <end position="232"/>
    </location>
</feature>
<evidence type="ECO:0000313" key="3">
    <source>
        <dbReference type="Proteomes" id="UP000596661"/>
    </source>
</evidence>
<dbReference type="AlphaFoldDB" id="A0A803PRY3"/>
<reference evidence="2" key="1">
    <citation type="submission" date="2018-11" db="EMBL/GenBank/DDBJ databases">
        <authorList>
            <person name="Grassa J C."/>
        </authorList>
    </citation>
    <scope>NUCLEOTIDE SEQUENCE [LARGE SCALE GENOMIC DNA]</scope>
</reference>
<reference evidence="2" key="2">
    <citation type="submission" date="2021-03" db="UniProtKB">
        <authorList>
            <consortium name="EnsemblPlants"/>
        </authorList>
    </citation>
    <scope>IDENTIFICATION</scope>
</reference>
<organism evidence="2 3">
    <name type="scientific">Cannabis sativa</name>
    <name type="common">Hemp</name>
    <name type="synonym">Marijuana</name>
    <dbReference type="NCBI Taxonomy" id="3483"/>
    <lineage>
        <taxon>Eukaryota</taxon>
        <taxon>Viridiplantae</taxon>
        <taxon>Streptophyta</taxon>
        <taxon>Embryophyta</taxon>
        <taxon>Tracheophyta</taxon>
        <taxon>Spermatophyta</taxon>
        <taxon>Magnoliopsida</taxon>
        <taxon>eudicotyledons</taxon>
        <taxon>Gunneridae</taxon>
        <taxon>Pentapetalae</taxon>
        <taxon>rosids</taxon>
        <taxon>fabids</taxon>
        <taxon>Rosales</taxon>
        <taxon>Cannabaceae</taxon>
        <taxon>Cannabis</taxon>
    </lineage>
</organism>
<evidence type="ECO:0000256" key="1">
    <source>
        <dbReference type="SAM" id="MobiDB-lite"/>
    </source>
</evidence>
<evidence type="ECO:0000313" key="2">
    <source>
        <dbReference type="EnsemblPlants" id="cds.evm.model.05.808"/>
    </source>
</evidence>
<keyword evidence="3" id="KW-1185">Reference proteome</keyword>
<sequence>MCTKIHVKQLSIQNKATRRRYMTCSVHLDCPLGRYDANGKPLNRLGDPSKLGLDHALEKSSKLEILEARSQGDSWVSPTSTLFDEAFSEILASSLEGDVDRENPRRNIGWTGSLWVGWHDLKATLSMGQCFDDAKISPRWLLGNLEYSLGTIREEYANLSSELTYEFNLCNPRASLSYMDREAFMERMLARVKALFKSLIEVDQVATYQEGSSSGTHDEGLADPPLEEVAGQDRDRQENYCLALLLFYHGLCDRPGKP</sequence>
<accession>A0A803PRY3</accession>
<dbReference type="EnsemblPlants" id="evm.model.05.808">
    <property type="protein sequence ID" value="cds.evm.model.05.808"/>
    <property type="gene ID" value="evm.TU.05.808"/>
</dbReference>
<dbReference type="EMBL" id="UZAU01000459">
    <property type="status" value="NOT_ANNOTATED_CDS"/>
    <property type="molecule type" value="Genomic_DNA"/>
</dbReference>
<name>A0A803PRY3_CANSA</name>